<proteinExistence type="predicted"/>
<comment type="caution">
    <text evidence="3">The sequence shown here is derived from an EMBL/GenBank/DDBJ whole genome shotgun (WGS) entry which is preliminary data.</text>
</comment>
<evidence type="ECO:0000313" key="4">
    <source>
        <dbReference type="Proteomes" id="UP000815325"/>
    </source>
</evidence>
<dbReference type="InterPro" id="IPR012677">
    <property type="entry name" value="Nucleotide-bd_a/b_plait_sf"/>
</dbReference>
<dbReference type="PANTHER" id="PTHR13633:SF3">
    <property type="entry name" value="MITOCHONDRIAL TRANSCRIPTION RESCUE FACTOR 1"/>
    <property type="match status" value="1"/>
</dbReference>
<dbReference type="Pfam" id="PF17774">
    <property type="entry name" value="YlmH_RBD"/>
    <property type="match status" value="1"/>
</dbReference>
<dbReference type="Pfam" id="PF01479">
    <property type="entry name" value="S4"/>
    <property type="match status" value="1"/>
</dbReference>
<sequence length="301" mass="33002">MHLHFQKSQCGRMLQLPRRTLPGMLLKNLHATSASKAAVDNLGWVPAENRVEVSRILDLCKRASRAWDSPLLTDFLSPSVMADAMTAISGLADVKGVSWGGYPQAERCRLLLGREELMDIIQENPAEASKVAALELKGNFLFDPATHPDFLGAILGTGVVRGKVGDILVQGESGAQIMVDSELIEHFEDTLTQVRTVPVKVRAIPLQEINAPPPRVQTMSSTEASLRLDSLASAGFRLSRQKMADLVKANNVRVNWRPVTKPSVELQQGDIISCTGKGRLEIKEINTTKKGKFAVEMVRFV</sequence>
<dbReference type="InterPro" id="IPR036986">
    <property type="entry name" value="S4_RNA-bd_sf"/>
</dbReference>
<name>A0ABQ7GGT5_DUNSA</name>
<gene>
    <name evidence="3" type="ORF">DUNSADRAFT_9752</name>
</gene>
<dbReference type="InterPro" id="IPR040591">
    <property type="entry name" value="RqcP2_RBD"/>
</dbReference>
<dbReference type="EMBL" id="MU069790">
    <property type="protein sequence ID" value="KAF5833805.1"/>
    <property type="molecule type" value="Genomic_DNA"/>
</dbReference>
<dbReference type="SUPFAM" id="SSF55174">
    <property type="entry name" value="Alpha-L RNA-binding motif"/>
    <property type="match status" value="1"/>
</dbReference>
<dbReference type="Gene3D" id="3.10.290.10">
    <property type="entry name" value="RNA-binding S4 domain"/>
    <property type="match status" value="1"/>
</dbReference>
<dbReference type="InterPro" id="IPR002942">
    <property type="entry name" value="S4_RNA-bd"/>
</dbReference>
<evidence type="ECO:0000313" key="3">
    <source>
        <dbReference type="EMBL" id="KAF5833805.1"/>
    </source>
</evidence>
<protein>
    <recommendedName>
        <fullName evidence="2">RNA-binding S4 domain-containing protein</fullName>
    </recommendedName>
</protein>
<organism evidence="3 4">
    <name type="scientific">Dunaliella salina</name>
    <name type="common">Green alga</name>
    <name type="synonym">Protococcus salinus</name>
    <dbReference type="NCBI Taxonomy" id="3046"/>
    <lineage>
        <taxon>Eukaryota</taxon>
        <taxon>Viridiplantae</taxon>
        <taxon>Chlorophyta</taxon>
        <taxon>core chlorophytes</taxon>
        <taxon>Chlorophyceae</taxon>
        <taxon>CS clade</taxon>
        <taxon>Chlamydomonadales</taxon>
        <taxon>Dunaliellaceae</taxon>
        <taxon>Dunaliella</taxon>
    </lineage>
</organism>
<feature type="domain" description="RNA-binding S4" evidence="2">
    <location>
        <begin position="226"/>
        <end position="286"/>
    </location>
</feature>
<reference evidence="3" key="1">
    <citation type="submission" date="2017-08" db="EMBL/GenBank/DDBJ databases">
        <authorList>
            <person name="Polle J.E."/>
            <person name="Barry K."/>
            <person name="Cushman J."/>
            <person name="Schmutz J."/>
            <person name="Tran D."/>
            <person name="Hathwaick L.T."/>
            <person name="Yim W.C."/>
            <person name="Jenkins J."/>
            <person name="Mckie-Krisberg Z.M."/>
            <person name="Prochnik S."/>
            <person name="Lindquist E."/>
            <person name="Dockter R.B."/>
            <person name="Adam C."/>
            <person name="Molina H."/>
            <person name="Bunkerborg J."/>
            <person name="Jin E."/>
            <person name="Buchheim M."/>
            <person name="Magnuson J."/>
        </authorList>
    </citation>
    <scope>NUCLEOTIDE SEQUENCE</scope>
    <source>
        <strain evidence="3">CCAP 19/18</strain>
    </source>
</reference>
<dbReference type="CDD" id="cd00165">
    <property type="entry name" value="S4"/>
    <property type="match status" value="1"/>
</dbReference>
<keyword evidence="1" id="KW-0694">RNA-binding</keyword>
<dbReference type="SMART" id="SM00363">
    <property type="entry name" value="S4"/>
    <property type="match status" value="1"/>
</dbReference>
<dbReference type="NCBIfam" id="TIGR03069">
    <property type="entry name" value="PS_II_S4"/>
    <property type="match status" value="1"/>
</dbReference>
<dbReference type="Gene3D" id="3.30.1370.160">
    <property type="match status" value="1"/>
</dbReference>
<dbReference type="PANTHER" id="PTHR13633">
    <property type="entry name" value="MITOCHONDRIAL TRANSCRIPTION RESCUE FACTOR 1"/>
    <property type="match status" value="1"/>
</dbReference>
<evidence type="ECO:0000259" key="2">
    <source>
        <dbReference type="SMART" id="SM00363"/>
    </source>
</evidence>
<dbReference type="PROSITE" id="PS50889">
    <property type="entry name" value="S4"/>
    <property type="match status" value="1"/>
</dbReference>
<evidence type="ECO:0000256" key="1">
    <source>
        <dbReference type="PROSITE-ProRule" id="PRU00182"/>
    </source>
</evidence>
<accession>A0ABQ7GGT5</accession>
<keyword evidence="4" id="KW-1185">Reference proteome</keyword>
<dbReference type="Gene3D" id="3.30.70.330">
    <property type="match status" value="1"/>
</dbReference>
<dbReference type="InterPro" id="IPR017506">
    <property type="entry name" value="PSII_S4"/>
</dbReference>
<dbReference type="Proteomes" id="UP000815325">
    <property type="component" value="Unassembled WGS sequence"/>
</dbReference>